<dbReference type="EMBL" id="RSFA01000009">
    <property type="protein sequence ID" value="RSD32470.1"/>
    <property type="molecule type" value="Genomic_DNA"/>
</dbReference>
<accession>A0A3R9FR81</accession>
<evidence type="ECO:0000313" key="1">
    <source>
        <dbReference type="EMBL" id="RSD32470.1"/>
    </source>
</evidence>
<name>A0A3R9FR81_9VIBR</name>
<evidence type="ECO:0000313" key="2">
    <source>
        <dbReference type="Proteomes" id="UP000269041"/>
    </source>
</evidence>
<sequence length="273" mass="30878">MFFRAFDGRLFIISVAFQVTEGPEIKESSEYLVEPIDFSLSFGGLETGRSLVKSRLALVVEAGVGFNECKTARDYLLNDEAEPCFGYFHSSDPIVNRPKGIPLHRIYVKGVPETNMILGYVEFYGHKRMLVFLSDSYTGGAFENTYALNPIDGKEFDLSYDLQVSKQDIEDCYNYKLIPNGSIESALNEVMPTAIKNNFEREKDRVINAAVQYAFENCGAAYGDELTDEQLNRFNGLLQEKPCYFLSAKFVINNVKVPKMLFLIFGVQLVLLH</sequence>
<gene>
    <name evidence="1" type="ORF">EJA03_03715</name>
</gene>
<comment type="caution">
    <text evidence="1">The sequence shown here is derived from an EMBL/GenBank/DDBJ whole genome shotgun (WGS) entry which is preliminary data.</text>
</comment>
<reference evidence="1 2" key="1">
    <citation type="submission" date="2018-12" db="EMBL/GenBank/DDBJ databases">
        <title>Genomic taxonomy of the Vibrionaceae family.</title>
        <authorList>
            <person name="Gomez-Gil B."/>
            <person name="Enciso-Ibarra K."/>
        </authorList>
    </citation>
    <scope>NUCLEOTIDE SEQUENCE [LARGE SCALE GENOMIC DNA]</scope>
    <source>
        <strain evidence="1 2">CAIM 594</strain>
    </source>
</reference>
<keyword evidence="2" id="KW-1185">Reference proteome</keyword>
<protein>
    <submittedName>
        <fullName evidence="1">Uncharacterized protein</fullName>
    </submittedName>
</protein>
<dbReference type="Proteomes" id="UP000269041">
    <property type="component" value="Unassembled WGS sequence"/>
</dbReference>
<proteinExistence type="predicted"/>
<dbReference type="AlphaFoldDB" id="A0A3R9FR81"/>
<organism evidence="1 2">
    <name type="scientific">Vibrio pectenicida</name>
    <dbReference type="NCBI Taxonomy" id="62763"/>
    <lineage>
        <taxon>Bacteria</taxon>
        <taxon>Pseudomonadati</taxon>
        <taxon>Pseudomonadota</taxon>
        <taxon>Gammaproteobacteria</taxon>
        <taxon>Vibrionales</taxon>
        <taxon>Vibrionaceae</taxon>
        <taxon>Vibrio</taxon>
    </lineage>
</organism>